<evidence type="ECO:0000256" key="2">
    <source>
        <dbReference type="ARBA" id="ARBA00010792"/>
    </source>
</evidence>
<evidence type="ECO:0000313" key="10">
    <source>
        <dbReference type="Proteomes" id="UP000075737"/>
    </source>
</evidence>
<feature type="domain" description="VTT" evidence="8">
    <location>
        <begin position="30"/>
        <end position="153"/>
    </location>
</feature>
<evidence type="ECO:0000313" key="9">
    <source>
        <dbReference type="EMBL" id="KYO64919.1"/>
    </source>
</evidence>
<comment type="subcellular location">
    <subcellularLocation>
        <location evidence="1">Cell membrane</location>
        <topology evidence="1">Multi-pass membrane protein</topology>
    </subcellularLocation>
</comment>
<evidence type="ECO:0000256" key="7">
    <source>
        <dbReference type="SAM" id="Phobius"/>
    </source>
</evidence>
<dbReference type="PANTHER" id="PTHR42709">
    <property type="entry name" value="ALKALINE PHOSPHATASE LIKE PROTEIN"/>
    <property type="match status" value="1"/>
</dbReference>
<comment type="similarity">
    <text evidence="2">Belongs to the DedA family.</text>
</comment>
<organism evidence="9 10">
    <name type="scientific">Thermovenabulum gondwanense</name>
    <dbReference type="NCBI Taxonomy" id="520767"/>
    <lineage>
        <taxon>Bacteria</taxon>
        <taxon>Bacillati</taxon>
        <taxon>Bacillota</taxon>
        <taxon>Clostridia</taxon>
        <taxon>Thermosediminibacterales</taxon>
        <taxon>Thermosediminibacteraceae</taxon>
        <taxon>Thermovenabulum</taxon>
    </lineage>
</organism>
<dbReference type="GO" id="GO:0005886">
    <property type="term" value="C:plasma membrane"/>
    <property type="evidence" value="ECO:0007669"/>
    <property type="project" value="UniProtKB-SubCell"/>
</dbReference>
<keyword evidence="4 7" id="KW-0812">Transmembrane</keyword>
<dbReference type="InterPro" id="IPR032816">
    <property type="entry name" value="VTT_dom"/>
</dbReference>
<keyword evidence="6 7" id="KW-0472">Membrane</keyword>
<feature type="transmembrane region" description="Helical" evidence="7">
    <location>
        <begin position="52"/>
        <end position="71"/>
    </location>
</feature>
<dbReference type="AlphaFoldDB" id="A0A162MAY6"/>
<evidence type="ECO:0000256" key="5">
    <source>
        <dbReference type="ARBA" id="ARBA00022989"/>
    </source>
</evidence>
<proteinExistence type="inferred from homology"/>
<protein>
    <recommendedName>
        <fullName evidence="8">VTT domain-containing protein</fullName>
    </recommendedName>
</protein>
<reference evidence="9 10" key="1">
    <citation type="submission" date="2015-12" db="EMBL/GenBank/DDBJ databases">
        <title>Draft genome of Thermovenabulum gondwanense isolated from a red thermophilic microbial mat colonisisng an outflow channel of a bore well.</title>
        <authorList>
            <person name="Patel B.K."/>
        </authorList>
    </citation>
    <scope>NUCLEOTIDE SEQUENCE [LARGE SCALE GENOMIC DNA]</scope>
    <source>
        <strain evidence="9 10">R270</strain>
    </source>
</reference>
<accession>A0A162MAY6</accession>
<dbReference type="PANTHER" id="PTHR42709:SF6">
    <property type="entry name" value="UNDECAPRENYL PHOSPHATE TRANSPORTER A"/>
    <property type="match status" value="1"/>
</dbReference>
<keyword evidence="5 7" id="KW-1133">Transmembrane helix</keyword>
<evidence type="ECO:0000256" key="1">
    <source>
        <dbReference type="ARBA" id="ARBA00004651"/>
    </source>
</evidence>
<name>A0A162MAY6_9FIRM</name>
<evidence type="ECO:0000256" key="3">
    <source>
        <dbReference type="ARBA" id="ARBA00022475"/>
    </source>
</evidence>
<dbReference type="Proteomes" id="UP000075737">
    <property type="component" value="Unassembled WGS sequence"/>
</dbReference>
<feature type="transmembrane region" description="Helical" evidence="7">
    <location>
        <begin position="135"/>
        <end position="158"/>
    </location>
</feature>
<keyword evidence="3" id="KW-1003">Cell membrane</keyword>
<dbReference type="STRING" id="520767.ATZ99_17810"/>
<evidence type="ECO:0000256" key="4">
    <source>
        <dbReference type="ARBA" id="ARBA00022692"/>
    </source>
</evidence>
<evidence type="ECO:0000259" key="8">
    <source>
        <dbReference type="Pfam" id="PF09335"/>
    </source>
</evidence>
<gene>
    <name evidence="9" type="ORF">ATZ99_17810</name>
</gene>
<dbReference type="EMBL" id="LOHZ01000039">
    <property type="protein sequence ID" value="KYO64919.1"/>
    <property type="molecule type" value="Genomic_DNA"/>
</dbReference>
<feature type="transmembrane region" description="Helical" evidence="7">
    <location>
        <begin position="104"/>
        <end position="123"/>
    </location>
</feature>
<comment type="caution">
    <text evidence="9">The sequence shown here is derived from an EMBL/GenBank/DDBJ whole genome shotgun (WGS) entry which is preliminary data.</text>
</comment>
<sequence length="173" mass="19886">MNPLYEFIIRYGYAGIFLFLFYEGTGMPGPVQIVFVAAAYLIKKGRLNLFKVILYITLGNLSGNILAYFVGRFKGKRFVKSLLKKLKVKDEVYRRVERWYKKKGGYVVFISRLIGLPRTPAIWLSGVAGIDFIEYVVFCFLGDLVWAVIWTLMALYGFNGIAYIQKLLSKIVH</sequence>
<evidence type="ECO:0000256" key="6">
    <source>
        <dbReference type="ARBA" id="ARBA00023136"/>
    </source>
</evidence>
<keyword evidence="10" id="KW-1185">Reference proteome</keyword>
<feature type="transmembrane region" description="Helical" evidence="7">
    <location>
        <begin position="12"/>
        <end position="40"/>
    </location>
</feature>
<dbReference type="Pfam" id="PF09335">
    <property type="entry name" value="VTT_dom"/>
    <property type="match status" value="1"/>
</dbReference>
<dbReference type="PATRIC" id="fig|520767.4.peg.1899"/>
<dbReference type="InterPro" id="IPR051311">
    <property type="entry name" value="DedA_domain"/>
</dbReference>